<protein>
    <submittedName>
        <fullName evidence="10">Zinc finger protein 626-like</fullName>
    </submittedName>
</protein>
<evidence type="ECO:0000256" key="3">
    <source>
        <dbReference type="ARBA" id="ARBA00022771"/>
    </source>
</evidence>
<dbReference type="PROSITE" id="PS00028">
    <property type="entry name" value="ZINC_FINGER_C2H2_1"/>
    <property type="match status" value="5"/>
</dbReference>
<dbReference type="OrthoDB" id="3437960at2759"/>
<evidence type="ECO:0000256" key="2">
    <source>
        <dbReference type="ARBA" id="ARBA00022737"/>
    </source>
</evidence>
<feature type="binding site" evidence="6">
    <location>
        <position position="54"/>
    </location>
    <ligand>
        <name>Zn(2+)</name>
        <dbReference type="ChEBI" id="CHEBI:29105"/>
    </ligand>
</feature>
<dbReference type="InterPro" id="IPR036236">
    <property type="entry name" value="Znf_C2H2_sf"/>
</dbReference>
<dbReference type="SMART" id="SM00355">
    <property type="entry name" value="ZnF_C2H2"/>
    <property type="match status" value="6"/>
</dbReference>
<sequence length="490" mass="56695">MISDKCRICLKIRKNLRSIYEKKDDTTYAYMMTSIANVKIRPEDEINDKLCYSCCKKLTEAYDFKVLIEDAEITLQEASNLKRISFRDINDIKIKIEIELDSKPLPPVQQLPAELFKDGSQSIAYNNTVIKKIEPVHTDKTSLSVNEFLNSIKTESDNDHDYHDYDIGVDEYGQDSGSDYSLENDLKSRKLKKKKARIGITKNKKNKTTGKPKSNSKNWTKYPSMKPIKPKFIDDLRLARTEATQRLSRKPRKKACTKLNVCPYCGKLSKSINSHILLHTAERKFKCDKCDKAFFSAPTLTEHKKKHNPNRTFKCDQCIAAFNCKGSLKSHMAVHRDEKKHVCDICSKAFKRKAILTRHMMIHNFGNKPIQCELCPMTFITKYNLRHHLRVHTGERPFKCEICSQPYSYKHDFNRHCFKKHGVFLKRRSVYVMNEEVLQQEKAIMRDLVLRAHGVIKGGVVENPFEGPQAALAFEQAMKAIESNKIPITY</sequence>
<dbReference type="GO" id="GO:0008270">
    <property type="term" value="F:zinc ion binding"/>
    <property type="evidence" value="ECO:0007669"/>
    <property type="project" value="UniProtKB-UniRule"/>
</dbReference>
<feature type="binding site" evidence="6">
    <location>
        <position position="6"/>
    </location>
    <ligand>
        <name>Zn(2+)</name>
        <dbReference type="ChEBI" id="CHEBI:29105"/>
    </ligand>
</feature>
<dbReference type="RefSeq" id="XP_026729334.1">
    <property type="nucleotide sequence ID" value="XM_026873533.1"/>
</dbReference>
<dbReference type="PROSITE" id="PS51915">
    <property type="entry name" value="ZAD"/>
    <property type="match status" value="1"/>
</dbReference>
<feature type="binding site" evidence="6">
    <location>
        <position position="9"/>
    </location>
    <ligand>
        <name>Zn(2+)</name>
        <dbReference type="ChEBI" id="CHEBI:29105"/>
    </ligand>
</feature>
<dbReference type="SUPFAM" id="SSF57716">
    <property type="entry name" value="Glucocorticoid receptor-like (DNA-binding domain)"/>
    <property type="match status" value="1"/>
</dbReference>
<dbReference type="Proteomes" id="UP000322000">
    <property type="component" value="Chromosome 6"/>
</dbReference>
<dbReference type="InterPro" id="IPR012934">
    <property type="entry name" value="Znf_AD"/>
</dbReference>
<dbReference type="Gene3D" id="3.30.160.60">
    <property type="entry name" value="Classic Zinc Finger"/>
    <property type="match status" value="5"/>
</dbReference>
<keyword evidence="4 6" id="KW-0862">Zinc</keyword>
<gene>
    <name evidence="10" type="primary">LOC113494980</name>
</gene>
<feature type="binding site" evidence="6">
    <location>
        <position position="51"/>
    </location>
    <ligand>
        <name>Zn(2+)</name>
        <dbReference type="ChEBI" id="CHEBI:29105"/>
    </ligand>
</feature>
<dbReference type="Pfam" id="PF07776">
    <property type="entry name" value="zf-AD"/>
    <property type="match status" value="1"/>
</dbReference>
<keyword evidence="2" id="KW-0677">Repeat</keyword>
<feature type="domain" description="C2H2-type" evidence="7">
    <location>
        <begin position="285"/>
        <end position="312"/>
    </location>
</feature>
<dbReference type="Pfam" id="PF00096">
    <property type="entry name" value="zf-C2H2"/>
    <property type="match status" value="3"/>
</dbReference>
<dbReference type="InParanoid" id="A0A7E5VM09"/>
<dbReference type="GO" id="GO:0005634">
    <property type="term" value="C:nucleus"/>
    <property type="evidence" value="ECO:0007669"/>
    <property type="project" value="InterPro"/>
</dbReference>
<keyword evidence="1 6" id="KW-0479">Metal-binding</keyword>
<evidence type="ECO:0000313" key="10">
    <source>
        <dbReference type="RefSeq" id="XP_026729334.1"/>
    </source>
</evidence>
<keyword evidence="9" id="KW-1185">Reference proteome</keyword>
<dbReference type="AlphaFoldDB" id="A0A7E5VM09"/>
<dbReference type="InterPro" id="IPR050688">
    <property type="entry name" value="Zinc_finger/UBP_domain"/>
</dbReference>
<feature type="domain" description="C2H2-type" evidence="7">
    <location>
        <begin position="313"/>
        <end position="340"/>
    </location>
</feature>
<proteinExistence type="predicted"/>
<keyword evidence="3 5" id="KW-0863">Zinc-finger</keyword>
<dbReference type="PROSITE" id="PS50157">
    <property type="entry name" value="ZINC_FINGER_C2H2_2"/>
    <property type="match status" value="4"/>
</dbReference>
<evidence type="ECO:0000256" key="5">
    <source>
        <dbReference type="PROSITE-ProRule" id="PRU00042"/>
    </source>
</evidence>
<dbReference type="PANTHER" id="PTHR24403">
    <property type="entry name" value="ZINC FINGER PROTEIN"/>
    <property type="match status" value="1"/>
</dbReference>
<dbReference type="GeneID" id="113494980"/>
<reference evidence="10" key="1">
    <citation type="submission" date="2025-08" db="UniProtKB">
        <authorList>
            <consortium name="RefSeq"/>
        </authorList>
    </citation>
    <scope>IDENTIFICATION</scope>
</reference>
<dbReference type="KEGG" id="tnl:113494980"/>
<dbReference type="PANTHER" id="PTHR24403:SF67">
    <property type="entry name" value="FI01116P-RELATED"/>
    <property type="match status" value="1"/>
</dbReference>
<dbReference type="SUPFAM" id="SSF57667">
    <property type="entry name" value="beta-beta-alpha zinc fingers"/>
    <property type="match status" value="3"/>
</dbReference>
<dbReference type="Gene3D" id="3.40.1800.20">
    <property type="match status" value="1"/>
</dbReference>
<accession>A0A7E5VM09</accession>
<dbReference type="GO" id="GO:0045944">
    <property type="term" value="P:positive regulation of transcription by RNA polymerase II"/>
    <property type="evidence" value="ECO:0007669"/>
    <property type="project" value="TreeGrafter"/>
</dbReference>
<feature type="domain" description="C2H2-type" evidence="7">
    <location>
        <begin position="370"/>
        <end position="397"/>
    </location>
</feature>
<evidence type="ECO:0000313" key="9">
    <source>
        <dbReference type="Proteomes" id="UP000322000"/>
    </source>
</evidence>
<evidence type="ECO:0000256" key="6">
    <source>
        <dbReference type="PROSITE-ProRule" id="PRU01263"/>
    </source>
</evidence>
<evidence type="ECO:0000256" key="1">
    <source>
        <dbReference type="ARBA" id="ARBA00022723"/>
    </source>
</evidence>
<evidence type="ECO:0000259" key="8">
    <source>
        <dbReference type="PROSITE" id="PS51915"/>
    </source>
</evidence>
<organism evidence="9 10">
    <name type="scientific">Trichoplusia ni</name>
    <name type="common">Cabbage looper</name>
    <dbReference type="NCBI Taxonomy" id="7111"/>
    <lineage>
        <taxon>Eukaryota</taxon>
        <taxon>Metazoa</taxon>
        <taxon>Ecdysozoa</taxon>
        <taxon>Arthropoda</taxon>
        <taxon>Hexapoda</taxon>
        <taxon>Insecta</taxon>
        <taxon>Pterygota</taxon>
        <taxon>Neoptera</taxon>
        <taxon>Endopterygota</taxon>
        <taxon>Lepidoptera</taxon>
        <taxon>Glossata</taxon>
        <taxon>Ditrysia</taxon>
        <taxon>Noctuoidea</taxon>
        <taxon>Noctuidae</taxon>
        <taxon>Plusiinae</taxon>
        <taxon>Trichoplusia</taxon>
    </lineage>
</organism>
<evidence type="ECO:0000256" key="4">
    <source>
        <dbReference type="ARBA" id="ARBA00022833"/>
    </source>
</evidence>
<feature type="domain" description="ZAD" evidence="8">
    <location>
        <begin position="4"/>
        <end position="78"/>
    </location>
</feature>
<dbReference type="FunFam" id="3.30.160.60:FF:000110">
    <property type="entry name" value="Zinc finger protein-like"/>
    <property type="match status" value="1"/>
</dbReference>
<dbReference type="InterPro" id="IPR013087">
    <property type="entry name" value="Znf_C2H2_type"/>
</dbReference>
<evidence type="ECO:0000259" key="7">
    <source>
        <dbReference type="PROSITE" id="PS50157"/>
    </source>
</evidence>
<name>A0A7E5VM09_TRINI</name>
<dbReference type="FunFam" id="3.30.160.60:FF:000446">
    <property type="entry name" value="Zinc finger protein"/>
    <property type="match status" value="2"/>
</dbReference>
<feature type="domain" description="C2H2-type" evidence="7">
    <location>
        <begin position="341"/>
        <end position="369"/>
    </location>
</feature>
<dbReference type="SMART" id="SM00868">
    <property type="entry name" value="zf-AD"/>
    <property type="match status" value="1"/>
</dbReference>